<gene>
    <name evidence="3" type="ORF">C2E21_0435</name>
</gene>
<dbReference type="InterPro" id="IPR001296">
    <property type="entry name" value="Glyco_trans_1"/>
</dbReference>
<dbReference type="InterPro" id="IPR015915">
    <property type="entry name" value="Kelch-typ_b-propeller"/>
</dbReference>
<keyword evidence="1" id="KW-0328">Glycosyltransferase</keyword>
<reference evidence="3 4" key="1">
    <citation type="journal article" date="2018" name="Plant J.">
        <title>Genome sequences of Chlorella sorokiniana UTEX 1602 and Micractinium conductrix SAG 241.80: implications to maltose excretion by a green alga.</title>
        <authorList>
            <person name="Arriola M.B."/>
            <person name="Velmurugan N."/>
            <person name="Zhang Y."/>
            <person name="Plunkett M.H."/>
            <person name="Hondzo H."/>
            <person name="Barney B.M."/>
        </authorList>
    </citation>
    <scope>NUCLEOTIDE SEQUENCE [LARGE SCALE GENOMIC DNA]</scope>
    <source>
        <strain evidence="4">UTEX 1602</strain>
    </source>
</reference>
<dbReference type="Pfam" id="PF00534">
    <property type="entry name" value="Glycos_transf_1"/>
    <property type="match status" value="1"/>
</dbReference>
<dbReference type="Proteomes" id="UP000239899">
    <property type="component" value="Unassembled WGS sequence"/>
</dbReference>
<evidence type="ECO:0000259" key="2">
    <source>
        <dbReference type="Pfam" id="PF00534"/>
    </source>
</evidence>
<evidence type="ECO:0000313" key="3">
    <source>
        <dbReference type="EMBL" id="PRW61556.1"/>
    </source>
</evidence>
<dbReference type="PANTHER" id="PTHR46773:SF5">
    <property type="entry name" value="OS04G0487100 PROTEIN"/>
    <property type="match status" value="1"/>
</dbReference>
<organism evidence="3 4">
    <name type="scientific">Chlorella sorokiniana</name>
    <name type="common">Freshwater green alga</name>
    <dbReference type="NCBI Taxonomy" id="3076"/>
    <lineage>
        <taxon>Eukaryota</taxon>
        <taxon>Viridiplantae</taxon>
        <taxon>Chlorophyta</taxon>
        <taxon>core chlorophytes</taxon>
        <taxon>Trebouxiophyceae</taxon>
        <taxon>Chlorellales</taxon>
        <taxon>Chlorellaceae</taxon>
        <taxon>Chlorella clade</taxon>
        <taxon>Chlorella</taxon>
    </lineage>
</organism>
<dbReference type="Gene3D" id="3.40.50.2000">
    <property type="entry name" value="Glycogen Phosphorylase B"/>
    <property type="match status" value="1"/>
</dbReference>
<dbReference type="OrthoDB" id="1696943at2759"/>
<dbReference type="InterPro" id="IPR006652">
    <property type="entry name" value="Kelch_1"/>
</dbReference>
<dbReference type="SMART" id="SM00612">
    <property type="entry name" value="Kelch"/>
    <property type="match status" value="3"/>
</dbReference>
<dbReference type="SUPFAM" id="SSF117281">
    <property type="entry name" value="Kelch motif"/>
    <property type="match status" value="3"/>
</dbReference>
<dbReference type="SUPFAM" id="SSF50965">
    <property type="entry name" value="Galactose oxidase, central domain"/>
    <property type="match status" value="1"/>
</dbReference>
<dbReference type="PANTHER" id="PTHR46773">
    <property type="match status" value="1"/>
</dbReference>
<evidence type="ECO:0000313" key="4">
    <source>
        <dbReference type="Proteomes" id="UP000239899"/>
    </source>
</evidence>
<dbReference type="InterPro" id="IPR041693">
    <property type="entry name" value="Glyco_trans_4_5"/>
</dbReference>
<keyword evidence="1" id="KW-0808">Transferase</keyword>
<feature type="domain" description="Glycosyl transferase family 1" evidence="2">
    <location>
        <begin position="290"/>
        <end position="442"/>
    </location>
</feature>
<dbReference type="STRING" id="3076.A0A2P6U5F6"/>
<dbReference type="GO" id="GO:0016757">
    <property type="term" value="F:glycosyltransferase activity"/>
    <property type="evidence" value="ECO:0007669"/>
    <property type="project" value="UniProtKB-KW"/>
</dbReference>
<dbReference type="InterPro" id="IPR011043">
    <property type="entry name" value="Gal_Oxase/kelch_b-propeller"/>
</dbReference>
<dbReference type="Pfam" id="PF16994">
    <property type="entry name" value="Glyco_trans_4_5"/>
    <property type="match status" value="2"/>
</dbReference>
<keyword evidence="4" id="KW-1185">Reference proteome</keyword>
<proteinExistence type="predicted"/>
<comment type="caution">
    <text evidence="3">The sequence shown here is derived from an EMBL/GenBank/DDBJ whole genome shotgun (WGS) entry which is preliminary data.</text>
</comment>
<dbReference type="InterPro" id="IPR053256">
    <property type="entry name" value="Kelch_repeat-containing"/>
</dbReference>
<dbReference type="EMBL" id="LHPG02000001">
    <property type="protein sequence ID" value="PRW61556.1"/>
    <property type="molecule type" value="Genomic_DNA"/>
</dbReference>
<name>A0A2P6U5F6_CHLSO</name>
<dbReference type="CDD" id="cd03801">
    <property type="entry name" value="GT4_PimA-like"/>
    <property type="match status" value="1"/>
</dbReference>
<sequence length="1318" mass="142796">MNGSAALHGRGKQPRSRRPLAAVTLLPLVLLAVAGIKLLPPQGVQQPAAVQQLLNAAGCLNASLGSGAAAEHAAALAAPGAPHLPAIAAPGADRRLRVLMLGHDLTLSGAPLGMMEIARHLRDQGHRISLLFLRGGQLEDTLTREAFDFSVIADVQVHPYNRSEPVDPASFDVVVVNTIVTFHWLRYQVEAWGLSFLRKVVWWIREHPRGSHHTYIGEGPAVKRHILARCGSAAIVSETTWRFYEAWVLERAFELGLDYSPLVGRQESFGPTPPLPPALPNLRIFRGRINATDEDYVLILVGTNIAHKGTARLVSTFARAWQQVGSMPGAPGRLLLVCIGQDMLNLAEEVRQAWAGLQPTRQPEAAEGEAVPAANTLPAAIHLLDGTANSTERLGWYAAADVQVLNSECESFGRVTVEGMAASLPLLATACGGTLELVQEGAQVVQRDMRWSWEEHGPAPLVASESKSFQVGSKLFILSGDVQFLGGAGVVPQALVSFDLGSQQWQNETVALPPELAETHVGTALVGGRYVFIVAGQKGSECSPATTAAFRLDLRTMTMQPIPSLPEPRYSPALALLGDGRLHLFGGLMPDRATPARDHWSLAVNADGSTGDAWVAEPLLPAYLGGSHGTVVELHLRGDAEPTLYYWGRISQEAQPRDAAAGDFFCTANREWGDAALWSFNLHRGWRRHRDLPLPLQHTAGCTVKLGQDTVLVVGGQHYADWLSSTLWLYNATEDSWARVGHAPLYNRGHICGLHDGHLFMALGQQGQGWTTTRASEPVLAATYPGDCLRILMLGHELSSTGAPQSLLEIALHLRSRGHSVSFLLLRGGPLEPTLKRAGFQYSFTADVQVHPLNHSAPVDPGSFDVVVVNTIVTFHWLQHQVEAWGLSFLRKVVWWIREQPFGADDGFATEGAMLKRHLMARAAAVPVVSENSWQWWEAWALERAFDMGLDYSPLARVLGREMRWAWEELNPAPLVANTSAGFQIGSKLYILSGDVQFLGGAGMVPQALVSLDLGSRQWQNETAALPAELAVAHAATMLVGGRHLFIAGGQSGDACSPPSTAAHWLDLHQSKIATIPSLPQPRYGAVLALLGDNRLHMFGGLLPDGSTPARERWSLSIDADGSIGDAWRQEPPLPAYLGGAHGTVVQLHPQGAAEPALYFWGRISQELQPADDTSDNASCIPSREWGDAALWSFNLHRGWRRHRDLPLPLQHTAGCTVKLGQDTALVVGGQHYAGWLSRTLWLYNATEDSWARVGHAPLYNRGHVCGLHDGHLFMALGQQGQEEGLSAEPGMLSQRLFWAPLPSELVGAVRADSGVGK</sequence>
<protein>
    <submittedName>
        <fullName evidence="3">Kelch repeat-containing protein isoform X1</fullName>
    </submittedName>
</protein>
<dbReference type="SUPFAM" id="SSF53756">
    <property type="entry name" value="UDP-Glycosyltransferase/glycogen phosphorylase"/>
    <property type="match status" value="2"/>
</dbReference>
<dbReference type="Gene3D" id="2.120.10.80">
    <property type="entry name" value="Kelch-type beta propeller"/>
    <property type="match status" value="4"/>
</dbReference>
<accession>A0A2P6U5F6</accession>
<evidence type="ECO:0000256" key="1">
    <source>
        <dbReference type="ARBA" id="ARBA00022676"/>
    </source>
</evidence>